<evidence type="ECO:0000256" key="1">
    <source>
        <dbReference type="SAM" id="MobiDB-lite"/>
    </source>
</evidence>
<protein>
    <recommendedName>
        <fullName evidence="2">Transposase IS30-like HTH domain-containing protein</fullName>
    </recommendedName>
</protein>
<feature type="domain" description="Transposase IS30-like HTH" evidence="2">
    <location>
        <begin position="27"/>
        <end position="52"/>
    </location>
</feature>
<feature type="region of interest" description="Disordered" evidence="1">
    <location>
        <begin position="61"/>
        <end position="91"/>
    </location>
</feature>
<evidence type="ECO:0000313" key="4">
    <source>
        <dbReference type="Proteomes" id="UP001422759"/>
    </source>
</evidence>
<reference evidence="3 4" key="1">
    <citation type="journal article" date="2019" name="Int. J. Syst. Evol. Microbiol.">
        <title>The Global Catalogue of Microorganisms (GCM) 10K type strain sequencing project: providing services to taxonomists for standard genome sequencing and annotation.</title>
        <authorList>
            <consortium name="The Broad Institute Genomics Platform"/>
            <consortium name="The Broad Institute Genome Sequencing Center for Infectious Disease"/>
            <person name="Wu L."/>
            <person name="Ma J."/>
        </authorList>
    </citation>
    <scope>NUCLEOTIDE SEQUENCE [LARGE SCALE GENOMIC DNA]</scope>
    <source>
        <strain evidence="3 4">JCM 14560</strain>
    </source>
</reference>
<sequence>MRCLGVVGSRWFREGGGMPTLRLGPDSGRYLSFAEREEIALLRAQDAGVREIELLRASTDQAARFPQSSVIPPESREEASTPDAAPVDSAW</sequence>
<proteinExistence type="predicted"/>
<feature type="compositionally biased region" description="Polar residues" evidence="1">
    <location>
        <begin position="61"/>
        <end position="70"/>
    </location>
</feature>
<comment type="caution">
    <text evidence="3">The sequence shown here is derived from an EMBL/GenBank/DDBJ whole genome shotgun (WGS) entry which is preliminary data.</text>
</comment>
<keyword evidence="4" id="KW-1185">Reference proteome</keyword>
<evidence type="ECO:0000313" key="3">
    <source>
        <dbReference type="EMBL" id="GAA2155003.1"/>
    </source>
</evidence>
<organism evidence="3 4">
    <name type="scientific">Kitasatospora kazusensis</name>
    <dbReference type="NCBI Taxonomy" id="407974"/>
    <lineage>
        <taxon>Bacteria</taxon>
        <taxon>Bacillati</taxon>
        <taxon>Actinomycetota</taxon>
        <taxon>Actinomycetes</taxon>
        <taxon>Kitasatosporales</taxon>
        <taxon>Streptomycetaceae</taxon>
        <taxon>Kitasatospora</taxon>
    </lineage>
</organism>
<dbReference type="Pfam" id="PF13936">
    <property type="entry name" value="HTH_38"/>
    <property type="match status" value="1"/>
</dbReference>
<dbReference type="Proteomes" id="UP001422759">
    <property type="component" value="Unassembled WGS sequence"/>
</dbReference>
<dbReference type="EMBL" id="BAAANT010000044">
    <property type="protein sequence ID" value="GAA2155003.1"/>
    <property type="molecule type" value="Genomic_DNA"/>
</dbReference>
<evidence type="ECO:0000259" key="2">
    <source>
        <dbReference type="Pfam" id="PF13936"/>
    </source>
</evidence>
<gene>
    <name evidence="3" type="ORF">GCM10009760_54530</name>
</gene>
<accession>A0ABN3A7B2</accession>
<dbReference type="InterPro" id="IPR025246">
    <property type="entry name" value="IS30-like_HTH"/>
</dbReference>
<name>A0ABN3A7B2_9ACTN</name>